<dbReference type="Pfam" id="PF05066">
    <property type="entry name" value="HARE-HTH"/>
    <property type="match status" value="1"/>
</dbReference>
<protein>
    <recommendedName>
        <fullName evidence="10">WHIM2 domain-containing protein</fullName>
    </recommendedName>
</protein>
<dbReference type="PANTHER" id="PTHR36968">
    <property type="entry name" value="HOMEOBOX-DDT DOMAIN PROTEIN RLT2"/>
    <property type="match status" value="1"/>
</dbReference>
<feature type="compositionally biased region" description="Basic and acidic residues" evidence="4">
    <location>
        <begin position="475"/>
        <end position="485"/>
    </location>
</feature>
<reference evidence="8 9" key="1">
    <citation type="journal article" date="2024" name="Plant J.">
        <title>Genome sequences and population genomics reveal climatic adaptation and genomic divergence between two closely related sweetgum species.</title>
        <authorList>
            <person name="Xu W.Q."/>
            <person name="Ren C.Q."/>
            <person name="Zhang X.Y."/>
            <person name="Comes H.P."/>
            <person name="Liu X.H."/>
            <person name="Li Y.G."/>
            <person name="Kettle C.J."/>
            <person name="Jalonen R."/>
            <person name="Gaisberger H."/>
            <person name="Ma Y.Z."/>
            <person name="Qiu Y.X."/>
        </authorList>
    </citation>
    <scope>NUCLEOTIDE SEQUENCE [LARGE SCALE GENOMIC DNA]</scope>
    <source>
        <strain evidence="8">Hangzhou</strain>
    </source>
</reference>
<feature type="compositionally biased region" description="Low complexity" evidence="4">
    <location>
        <begin position="492"/>
        <end position="510"/>
    </location>
</feature>
<dbReference type="GO" id="GO:0005634">
    <property type="term" value="C:nucleus"/>
    <property type="evidence" value="ECO:0007669"/>
    <property type="project" value="UniProtKB-SubCell"/>
</dbReference>
<organism evidence="8 9">
    <name type="scientific">Liquidambar formosana</name>
    <name type="common">Formosan gum</name>
    <dbReference type="NCBI Taxonomy" id="63359"/>
    <lineage>
        <taxon>Eukaryota</taxon>
        <taxon>Viridiplantae</taxon>
        <taxon>Streptophyta</taxon>
        <taxon>Embryophyta</taxon>
        <taxon>Tracheophyta</taxon>
        <taxon>Spermatophyta</taxon>
        <taxon>Magnoliopsida</taxon>
        <taxon>eudicotyledons</taxon>
        <taxon>Gunneridae</taxon>
        <taxon>Pentapetalae</taxon>
        <taxon>Saxifragales</taxon>
        <taxon>Altingiaceae</taxon>
        <taxon>Liquidambar</taxon>
    </lineage>
</organism>
<dbReference type="Pfam" id="PF15612">
    <property type="entry name" value="WHIM1"/>
    <property type="match status" value="1"/>
</dbReference>
<comment type="caution">
    <text evidence="8">The sequence shown here is derived from an EMBL/GenBank/DDBJ whole genome shotgun (WGS) entry which is preliminary data.</text>
</comment>
<feature type="domain" description="HTH HARE-type" evidence="5">
    <location>
        <begin position="2"/>
        <end position="41"/>
    </location>
</feature>
<dbReference type="InterPro" id="IPR044977">
    <property type="entry name" value="RLT1-3"/>
</dbReference>
<comment type="subcellular location">
    <subcellularLocation>
        <location evidence="1">Nucleus</location>
    </subcellularLocation>
</comment>
<dbReference type="AlphaFoldDB" id="A0AAP0X1T3"/>
<evidence type="ECO:0000313" key="8">
    <source>
        <dbReference type="EMBL" id="KAK9286031.1"/>
    </source>
</evidence>
<keyword evidence="2" id="KW-0804">Transcription</keyword>
<dbReference type="PANTHER" id="PTHR36968:SF5">
    <property type="entry name" value="HOMEOBOX-DDT DOMAIN PROTEIN RLT2"/>
    <property type="match status" value="1"/>
</dbReference>
<sequence length="796" mass="88477">MKKSGLRDLTTSKTPEASIAAALSRDANLFERTAPSTYCVRPAYRKDPADAEAILAAAREKIQVFKSGFPDGEDADDVERDEDSESDVAEDPEVDDLGNESTPKKEACDSLEANRLESNSSSGNGKVILSDEVMGTPQDVIGGAGEGLSSMHSEGFNEVKIVGGSIDQSIDAAGGCNDAANPDQEDTDIDESDSCEPWVQGLMEGEYSDLSVEERLNALVALIGVAIEGNSIRIVLEERLEAANALKKQMWAEAQLDKRRMKEEYVMKMQISSFTGSKIESLTISAAEGKQSPLLAIDDKNNELSANPAVQQELISDPQNDNSYLHSLPSERNLPIQDFSTGPDNLPLQQPGHAAEKSRSQLKSYIGHKAEEMYVYRSLPLGQDRRRNRYWQFITSTSRNDPGSGRIFVELREGCWRLIDSEEGFDALLVSLDVRGMRESHLQTMLQKIEISFKETVRRNLLRTNIGRHSGDIVKREDSEMDSRPDCSVGIDSPSSSVCNSNSDASEPSSSFAIELGRNEAEKNNAMNRYQDFQKWMWKECLSSSILCATKYGKKRCMQLLGICDYCHDSHFFEDNHCSSCHRTFGTLNSNLNFSEHVSQCEEKLKVEPYWTLHESDFSPLRIRLLGVQLALIEVSVPPEALQPVWTEGYRKAWGMKLHNSSSAEDLLQILTMLERVIKRDYLSSNFETTNELLGSCNLSGSAANDSCCPDMVPVLPWVPQTTAAVALRLMELDAGHFLHAATESGVSERQRSWELYPKDLCTIAGRLWERLASLNEGGHLNDKSFAMERESSPRN</sequence>
<feature type="compositionally biased region" description="Basic and acidic residues" evidence="4">
    <location>
        <begin position="102"/>
        <end position="115"/>
    </location>
</feature>
<evidence type="ECO:0000259" key="5">
    <source>
        <dbReference type="Pfam" id="PF05066"/>
    </source>
</evidence>
<dbReference type="GO" id="GO:0006357">
    <property type="term" value="P:regulation of transcription by RNA polymerase II"/>
    <property type="evidence" value="ECO:0007669"/>
    <property type="project" value="InterPro"/>
</dbReference>
<evidence type="ECO:0000313" key="9">
    <source>
        <dbReference type="Proteomes" id="UP001415857"/>
    </source>
</evidence>
<evidence type="ECO:0000259" key="7">
    <source>
        <dbReference type="Pfam" id="PF15613"/>
    </source>
</evidence>
<feature type="compositionally biased region" description="Acidic residues" evidence="4">
    <location>
        <begin position="71"/>
        <end position="98"/>
    </location>
</feature>
<accession>A0AAP0X1T3</accession>
<feature type="region of interest" description="Disordered" evidence="4">
    <location>
        <begin position="65"/>
        <end position="130"/>
    </location>
</feature>
<name>A0AAP0X1T3_LIQFO</name>
<feature type="domain" description="WHIM2" evidence="7">
    <location>
        <begin position="376"/>
        <end position="449"/>
    </location>
</feature>
<dbReference type="Proteomes" id="UP001415857">
    <property type="component" value="Unassembled WGS sequence"/>
</dbReference>
<evidence type="ECO:0008006" key="10">
    <source>
        <dbReference type="Google" id="ProtNLM"/>
    </source>
</evidence>
<dbReference type="InterPro" id="IPR028942">
    <property type="entry name" value="WHIM1_dom"/>
</dbReference>
<keyword evidence="9" id="KW-1185">Reference proteome</keyword>
<feature type="region of interest" description="Disordered" evidence="4">
    <location>
        <begin position="319"/>
        <end position="359"/>
    </location>
</feature>
<gene>
    <name evidence="8" type="ORF">L1049_025234</name>
</gene>
<evidence type="ECO:0000256" key="2">
    <source>
        <dbReference type="ARBA" id="ARBA00023163"/>
    </source>
</evidence>
<evidence type="ECO:0000256" key="3">
    <source>
        <dbReference type="ARBA" id="ARBA00023242"/>
    </source>
</evidence>
<dbReference type="InterPro" id="IPR028941">
    <property type="entry name" value="WHIM2_dom"/>
</dbReference>
<feature type="domain" description="WHIM1" evidence="6">
    <location>
        <begin position="196"/>
        <end position="237"/>
    </location>
</feature>
<evidence type="ECO:0000256" key="1">
    <source>
        <dbReference type="ARBA" id="ARBA00004123"/>
    </source>
</evidence>
<evidence type="ECO:0000259" key="6">
    <source>
        <dbReference type="Pfam" id="PF15612"/>
    </source>
</evidence>
<keyword evidence="3" id="KW-0539">Nucleus</keyword>
<dbReference type="InterPro" id="IPR007759">
    <property type="entry name" value="Asxl_HARE-HTH"/>
</dbReference>
<proteinExistence type="predicted"/>
<dbReference type="EMBL" id="JBBPBK010000005">
    <property type="protein sequence ID" value="KAK9286031.1"/>
    <property type="molecule type" value="Genomic_DNA"/>
</dbReference>
<evidence type="ECO:0000256" key="4">
    <source>
        <dbReference type="SAM" id="MobiDB-lite"/>
    </source>
</evidence>
<dbReference type="Pfam" id="PF15613">
    <property type="entry name" value="WSD"/>
    <property type="match status" value="1"/>
</dbReference>
<feature type="region of interest" description="Disordered" evidence="4">
    <location>
        <begin position="475"/>
        <end position="510"/>
    </location>
</feature>